<protein>
    <submittedName>
        <fullName evidence="8">Polyprenyl synthetase family protein</fullName>
    </submittedName>
</protein>
<evidence type="ECO:0000313" key="8">
    <source>
        <dbReference type="EMBL" id="NMN94709.1"/>
    </source>
</evidence>
<dbReference type="RefSeq" id="WP_169585443.1">
    <property type="nucleotide sequence ID" value="NZ_VCQU01000002.1"/>
</dbReference>
<comment type="caution">
    <text evidence="8">The sequence shown here is derived from an EMBL/GenBank/DDBJ whole genome shotgun (WGS) entry which is preliminary data.</text>
</comment>
<accession>A0A848K8N3</accession>
<comment type="similarity">
    <text evidence="3 7">Belongs to the FPP/GGPP synthase family.</text>
</comment>
<evidence type="ECO:0000256" key="4">
    <source>
        <dbReference type="ARBA" id="ARBA00022679"/>
    </source>
</evidence>
<evidence type="ECO:0000256" key="3">
    <source>
        <dbReference type="ARBA" id="ARBA00006706"/>
    </source>
</evidence>
<dbReference type="InterPro" id="IPR000092">
    <property type="entry name" value="Polyprenyl_synt"/>
</dbReference>
<dbReference type="GO" id="GO:0046872">
    <property type="term" value="F:metal ion binding"/>
    <property type="evidence" value="ECO:0007669"/>
    <property type="project" value="UniProtKB-KW"/>
</dbReference>
<dbReference type="SUPFAM" id="SSF48576">
    <property type="entry name" value="Terpenoid synthases"/>
    <property type="match status" value="1"/>
</dbReference>
<evidence type="ECO:0000256" key="2">
    <source>
        <dbReference type="ARBA" id="ARBA00005128"/>
    </source>
</evidence>
<gene>
    <name evidence="8" type="ORF">FGL95_06620</name>
</gene>
<reference evidence="8 9" key="1">
    <citation type="submission" date="2019-05" db="EMBL/GenBank/DDBJ databases">
        <authorList>
            <person name="Lee S.D."/>
        </authorList>
    </citation>
    <scope>NUCLEOTIDE SEQUENCE [LARGE SCALE GENOMIC DNA]</scope>
    <source>
        <strain evidence="8 9">YC2-7</strain>
    </source>
</reference>
<dbReference type="Proteomes" id="UP000535543">
    <property type="component" value="Unassembled WGS sequence"/>
</dbReference>
<dbReference type="PROSITE" id="PS00444">
    <property type="entry name" value="POLYPRENYL_SYNTHASE_2"/>
    <property type="match status" value="1"/>
</dbReference>
<evidence type="ECO:0000256" key="1">
    <source>
        <dbReference type="ARBA" id="ARBA00001946"/>
    </source>
</evidence>
<dbReference type="GO" id="GO:0008299">
    <property type="term" value="P:isoprenoid biosynthetic process"/>
    <property type="evidence" value="ECO:0007669"/>
    <property type="project" value="InterPro"/>
</dbReference>
<comment type="cofactor">
    <cofactor evidence="1">
        <name>Mg(2+)</name>
        <dbReference type="ChEBI" id="CHEBI:18420"/>
    </cofactor>
</comment>
<dbReference type="SFLD" id="SFLDS00005">
    <property type="entry name" value="Isoprenoid_Synthase_Type_I"/>
    <property type="match status" value="1"/>
</dbReference>
<proteinExistence type="inferred from homology"/>
<comment type="pathway">
    <text evidence="2">Isoprenoid biosynthesis.</text>
</comment>
<evidence type="ECO:0000256" key="7">
    <source>
        <dbReference type="RuleBase" id="RU004466"/>
    </source>
</evidence>
<dbReference type="AlphaFoldDB" id="A0A848K8N3"/>
<name>A0A848K8N3_9NOCA</name>
<keyword evidence="4 7" id="KW-0808">Transferase</keyword>
<dbReference type="GO" id="GO:0004659">
    <property type="term" value="F:prenyltransferase activity"/>
    <property type="evidence" value="ECO:0007669"/>
    <property type="project" value="InterPro"/>
</dbReference>
<keyword evidence="5" id="KW-0479">Metal-binding</keyword>
<dbReference type="EMBL" id="VCQU01000002">
    <property type="protein sequence ID" value="NMN94709.1"/>
    <property type="molecule type" value="Genomic_DNA"/>
</dbReference>
<evidence type="ECO:0000313" key="9">
    <source>
        <dbReference type="Proteomes" id="UP000535543"/>
    </source>
</evidence>
<dbReference type="PANTHER" id="PTHR12001">
    <property type="entry name" value="GERANYLGERANYL PYROPHOSPHATE SYNTHASE"/>
    <property type="match status" value="1"/>
</dbReference>
<keyword evidence="6" id="KW-0460">Magnesium</keyword>
<organism evidence="8 9">
    <name type="scientific">Antrihabitans stalactiti</name>
    <dbReference type="NCBI Taxonomy" id="2584121"/>
    <lineage>
        <taxon>Bacteria</taxon>
        <taxon>Bacillati</taxon>
        <taxon>Actinomycetota</taxon>
        <taxon>Actinomycetes</taxon>
        <taxon>Mycobacteriales</taxon>
        <taxon>Nocardiaceae</taxon>
        <taxon>Antrihabitans</taxon>
    </lineage>
</organism>
<keyword evidence="9" id="KW-1185">Reference proteome</keyword>
<dbReference type="Pfam" id="PF00348">
    <property type="entry name" value="polyprenyl_synt"/>
    <property type="match status" value="1"/>
</dbReference>
<dbReference type="InterPro" id="IPR008949">
    <property type="entry name" value="Isoprenoid_synthase_dom_sf"/>
</dbReference>
<evidence type="ECO:0000256" key="5">
    <source>
        <dbReference type="ARBA" id="ARBA00022723"/>
    </source>
</evidence>
<dbReference type="InterPro" id="IPR033749">
    <property type="entry name" value="Polyprenyl_synt_CS"/>
</dbReference>
<evidence type="ECO:0000256" key="6">
    <source>
        <dbReference type="ARBA" id="ARBA00022842"/>
    </source>
</evidence>
<sequence>MSEITEAFRPSNNTLAVSGGAARSRANSPTAMDFDVWRAGFRATVQQHIDGFVRARCEEHLHGPGGEAAASVLTEFVRDGKSLRSTFAYLGWRCGSGENGVAVRAAASLELLHAFALLQDDVMDDSQQRRGRPAAHVQLAEWHRRQGLFGSARFGEAAAVLLGDLCLVWAEQMLRECGLDEHALARAWSSYDGMRSELAAGQLADLLNDVAGTPPLQQVLDIARRKSGNYTVRRPLELGAHLAGCTPSVLAILGEYGTLIGEAFQIRDDVLGVFGHPSVTGKPIGDDVRERKATTVVTLAQQSAAPGVGAKLRAVWHEQTLDDAAVEHACALIESTGARTRAEQMIDERVDRALHLLNGPDFEPWTRHALTEMALICSDRAS</sequence>
<dbReference type="PANTHER" id="PTHR12001:SF85">
    <property type="entry name" value="SHORT CHAIN ISOPRENYL DIPHOSPHATE SYNTHASE"/>
    <property type="match status" value="1"/>
</dbReference>
<dbReference type="Gene3D" id="1.10.600.10">
    <property type="entry name" value="Farnesyl Diphosphate Synthase"/>
    <property type="match status" value="1"/>
</dbReference>
<dbReference type="PROSITE" id="PS00723">
    <property type="entry name" value="POLYPRENYL_SYNTHASE_1"/>
    <property type="match status" value="1"/>
</dbReference>
<dbReference type="CDD" id="cd00685">
    <property type="entry name" value="Trans_IPPS_HT"/>
    <property type="match status" value="1"/>
</dbReference>
<reference evidence="8 9" key="2">
    <citation type="submission" date="2020-06" db="EMBL/GenBank/DDBJ databases">
        <title>Antribacter stalactiti gen. nov., sp. nov., a new member of the family Nacardiaceae isolated from a cave.</title>
        <authorList>
            <person name="Kim I.S."/>
        </authorList>
    </citation>
    <scope>NUCLEOTIDE SEQUENCE [LARGE SCALE GENOMIC DNA]</scope>
    <source>
        <strain evidence="8 9">YC2-7</strain>
    </source>
</reference>